<dbReference type="AlphaFoldDB" id="A0A0G7ZMP6"/>
<dbReference type="InterPro" id="IPR036291">
    <property type="entry name" value="NAD(P)-bd_dom_sf"/>
</dbReference>
<dbReference type="Proteomes" id="UP000242141">
    <property type="component" value="Unassembled WGS sequence"/>
</dbReference>
<evidence type="ECO:0000256" key="2">
    <source>
        <dbReference type="ARBA" id="ARBA00023002"/>
    </source>
</evidence>
<dbReference type="PROSITE" id="PS00061">
    <property type="entry name" value="ADH_SHORT"/>
    <property type="match status" value="1"/>
</dbReference>
<dbReference type="Pfam" id="PF00106">
    <property type="entry name" value="adh_short"/>
    <property type="match status" value="1"/>
</dbReference>
<dbReference type="PRINTS" id="PR00081">
    <property type="entry name" value="GDHRDH"/>
</dbReference>
<dbReference type="Gene3D" id="3.40.50.720">
    <property type="entry name" value="NAD(P)-binding Rossmann-like Domain"/>
    <property type="match status" value="1"/>
</dbReference>
<gene>
    <name evidence="4" type="ORF">HEPPS_00100</name>
</gene>
<dbReference type="PANTHER" id="PTHR42901">
    <property type="entry name" value="ALCOHOL DEHYDROGENASE"/>
    <property type="match status" value="1"/>
</dbReference>
<reference evidence="5" key="1">
    <citation type="submission" date="2015-05" db="EMBL/GenBank/DDBJ databases">
        <authorList>
            <person name="Collingro A."/>
        </authorList>
    </citation>
    <scope>NUCLEOTIDE SEQUENCE [LARGE SCALE GENOMIC DNA]</scope>
    <source>
        <strain evidence="5">Ps</strain>
    </source>
</reference>
<comment type="similarity">
    <text evidence="1 3">Belongs to the short-chain dehydrogenases/reductases (SDR) family.</text>
</comment>
<accession>A0A0G7ZMP6</accession>
<protein>
    <submittedName>
        <fullName evidence="4">| ydfG_1 / NADP-dependent 3-hydroxy acid dehydrogenase YdfG |:248358 Reverse</fullName>
    </submittedName>
</protein>
<sequence length="254" mass="29132">MRYITVTGASSGIGKAIATYFAEKGHNIIIVARRKELLENLKNDLEKKYQIKVIVFIYDLAITENVYKFYQDIKKYDVELLVNNAGFGDINNPWDSNLEKINKMIDLNIKALTDLTILFIKDNLNKEAQIINVSSAVGYFILPTGISYSASKFYVSTFTEGISRFLKKQNAKIKVKILAPAATESEFLIRAYNKSKIDKEAQEKSKERVKQTAKTSEDLAYFAYQLYQSDRVIGIVNPFTNKFKLKNKWFDLLE</sequence>
<proteinExistence type="inferred from homology"/>
<dbReference type="EMBL" id="CWGI01000001">
    <property type="protein sequence ID" value="CRX36811.1"/>
    <property type="molecule type" value="Genomic_DNA"/>
</dbReference>
<evidence type="ECO:0000256" key="3">
    <source>
        <dbReference type="RuleBase" id="RU000363"/>
    </source>
</evidence>
<dbReference type="GO" id="GO:0016491">
    <property type="term" value="F:oxidoreductase activity"/>
    <property type="evidence" value="ECO:0007669"/>
    <property type="project" value="UniProtKB-KW"/>
</dbReference>
<name>A0A0G7ZMP6_9MOLU</name>
<evidence type="ECO:0000313" key="4">
    <source>
        <dbReference type="EMBL" id="CRX36811.1"/>
    </source>
</evidence>
<dbReference type="SUPFAM" id="SSF51735">
    <property type="entry name" value="NAD(P)-binding Rossmann-fold domains"/>
    <property type="match status" value="1"/>
</dbReference>
<dbReference type="InterPro" id="IPR020904">
    <property type="entry name" value="Sc_DH/Rdtase_CS"/>
</dbReference>
<keyword evidence="2" id="KW-0560">Oxidoreductase</keyword>
<keyword evidence="5" id="KW-1185">Reference proteome</keyword>
<organism evidence="4 5">
    <name type="scientific">Candidatus Hepatoplasma crinochetorum</name>
    <dbReference type="NCBI Taxonomy" id="295596"/>
    <lineage>
        <taxon>Bacteria</taxon>
        <taxon>Bacillati</taxon>
        <taxon>Mycoplasmatota</taxon>
        <taxon>Mollicutes</taxon>
        <taxon>Candidatus Hepatoplasmataceae</taxon>
        <taxon>Candidatus Hepatoplasma</taxon>
    </lineage>
</organism>
<dbReference type="InterPro" id="IPR002347">
    <property type="entry name" value="SDR_fam"/>
</dbReference>
<dbReference type="PRINTS" id="PR00080">
    <property type="entry name" value="SDRFAMILY"/>
</dbReference>
<evidence type="ECO:0000313" key="5">
    <source>
        <dbReference type="Proteomes" id="UP000242141"/>
    </source>
</evidence>
<dbReference type="PANTHER" id="PTHR42901:SF1">
    <property type="entry name" value="ALCOHOL DEHYDROGENASE"/>
    <property type="match status" value="1"/>
</dbReference>
<dbReference type="PIRSF" id="PIRSF000126">
    <property type="entry name" value="11-beta-HSD1"/>
    <property type="match status" value="1"/>
</dbReference>
<evidence type="ECO:0000256" key="1">
    <source>
        <dbReference type="ARBA" id="ARBA00006484"/>
    </source>
</evidence>